<organism evidence="3 5">
    <name type="scientific">Vibrio kanaloae</name>
    <dbReference type="NCBI Taxonomy" id="170673"/>
    <lineage>
        <taxon>Bacteria</taxon>
        <taxon>Pseudomonadati</taxon>
        <taxon>Pseudomonadota</taxon>
        <taxon>Gammaproteobacteria</taxon>
        <taxon>Vibrionales</taxon>
        <taxon>Vibrionaceae</taxon>
        <taxon>Vibrio</taxon>
    </lineage>
</organism>
<comment type="caution">
    <text evidence="3">The sequence shown here is derived from an EMBL/GenBank/DDBJ whole genome shotgun (WGS) entry which is preliminary data.</text>
</comment>
<dbReference type="PROSITE" id="PS51257">
    <property type="entry name" value="PROKAR_LIPOPROTEIN"/>
    <property type="match status" value="1"/>
</dbReference>
<dbReference type="EMBL" id="SYUV01000062">
    <property type="protein sequence ID" value="TKF28934.1"/>
    <property type="molecule type" value="Genomic_DNA"/>
</dbReference>
<evidence type="ECO:0000313" key="4">
    <source>
        <dbReference type="Proteomes" id="UP000305234"/>
    </source>
</evidence>
<dbReference type="EMBL" id="SYUW01000029">
    <property type="protein sequence ID" value="TKF25550.1"/>
    <property type="molecule type" value="Genomic_DNA"/>
</dbReference>
<accession>A0A2N7J6H6</accession>
<dbReference type="Pfam" id="PF12266">
    <property type="entry name" value="DUF3613"/>
    <property type="match status" value="1"/>
</dbReference>
<evidence type="ECO:0000313" key="1">
    <source>
        <dbReference type="EMBL" id="MEZ8089630.1"/>
    </source>
</evidence>
<reference evidence="4 5" key="1">
    <citation type="submission" date="2019-04" db="EMBL/GenBank/DDBJ databases">
        <title>A reverse ecology approach based on a biological definition of microbial populations.</title>
        <authorList>
            <person name="Arevalo P."/>
            <person name="Vaninsberghe D."/>
            <person name="Elsherbini J."/>
            <person name="Gore J."/>
            <person name="Polz M."/>
        </authorList>
    </citation>
    <scope>NUCLEOTIDE SEQUENCE [LARGE SCALE GENOMIC DNA]</scope>
    <source>
        <strain evidence="2 4">10N.261.46.E4</strain>
        <strain evidence="3 5">10N.261.46.F4</strain>
    </source>
</reference>
<proteinExistence type="predicted"/>
<dbReference type="Proteomes" id="UP000307574">
    <property type="component" value="Unassembled WGS sequence"/>
</dbReference>
<name>A0A2N7J6H6_9VIBR</name>
<evidence type="ECO:0000313" key="2">
    <source>
        <dbReference type="EMBL" id="TKF25550.1"/>
    </source>
</evidence>
<keyword evidence="6" id="KW-1185">Reference proteome</keyword>
<dbReference type="AlphaFoldDB" id="A0A2N7J6H6"/>
<dbReference type="RefSeq" id="WP_017058716.1">
    <property type="nucleotide sequence ID" value="NZ_AP025498.1"/>
</dbReference>
<protein>
    <submittedName>
        <fullName evidence="3">DUF3613 domain-containing protein</fullName>
    </submittedName>
</protein>
<dbReference type="GeneID" id="93967444"/>
<reference evidence="1 6" key="2">
    <citation type="submission" date="2024-06" db="EMBL/GenBank/DDBJ databases">
        <authorList>
            <person name="Steensen K."/>
            <person name="Seneca J."/>
            <person name="Bartlau N."/>
            <person name="Yu A.X."/>
            <person name="Polz M.F."/>
        </authorList>
    </citation>
    <scope>NUCLEOTIDE SEQUENCE [LARGE SCALE GENOMIC DNA]</scope>
    <source>
        <strain evidence="1 6">5S240</strain>
    </source>
</reference>
<dbReference type="InterPro" id="IPR022053">
    <property type="entry name" value="DUF3613"/>
</dbReference>
<evidence type="ECO:0000313" key="5">
    <source>
        <dbReference type="Proteomes" id="UP000307574"/>
    </source>
</evidence>
<gene>
    <name evidence="1" type="ORF">ACED24_06165</name>
    <name evidence="3" type="ORF">FCV50_17275</name>
    <name evidence="2" type="ORF">FCV52_11520</name>
</gene>
<dbReference type="Proteomes" id="UP000305234">
    <property type="component" value="Unassembled WGS sequence"/>
</dbReference>
<dbReference type="Proteomes" id="UP001569177">
    <property type="component" value="Unassembled WGS sequence"/>
</dbReference>
<dbReference type="EMBL" id="JBGOOJ010000004">
    <property type="protein sequence ID" value="MEZ8089630.1"/>
    <property type="molecule type" value="Genomic_DNA"/>
</dbReference>
<evidence type="ECO:0000313" key="3">
    <source>
        <dbReference type="EMBL" id="TKF28934.1"/>
    </source>
</evidence>
<evidence type="ECO:0000313" key="6">
    <source>
        <dbReference type="Proteomes" id="UP001569177"/>
    </source>
</evidence>
<sequence length="88" mass="9990">MKALFLLGITIGYSCISLAQQLPSKHQKGEEITVQYTRIWLEIQRENMLATSHKDALTPEVSKAVQERVEASFSHAIPEKFIKNDFGE</sequence>